<feature type="signal peptide" evidence="1">
    <location>
        <begin position="1"/>
        <end position="31"/>
    </location>
</feature>
<proteinExistence type="predicted"/>
<dbReference type="SMART" id="SM00671">
    <property type="entry name" value="SEL1"/>
    <property type="match status" value="2"/>
</dbReference>
<evidence type="ECO:0000313" key="3">
    <source>
        <dbReference type="Proteomes" id="UP001274321"/>
    </source>
</evidence>
<accession>A0ABU4RP10</accession>
<dbReference type="Gene3D" id="1.25.40.10">
    <property type="entry name" value="Tetratricopeptide repeat domain"/>
    <property type="match status" value="1"/>
</dbReference>
<dbReference type="InterPro" id="IPR050767">
    <property type="entry name" value="Sel1_AlgK"/>
</dbReference>
<dbReference type="PANTHER" id="PTHR11102">
    <property type="entry name" value="SEL-1-LIKE PROTEIN"/>
    <property type="match status" value="1"/>
</dbReference>
<evidence type="ECO:0000313" key="2">
    <source>
        <dbReference type="EMBL" id="MDX6805933.1"/>
    </source>
</evidence>
<dbReference type="PANTHER" id="PTHR11102:SF160">
    <property type="entry name" value="ERAD-ASSOCIATED E3 UBIQUITIN-PROTEIN LIGASE COMPONENT HRD3"/>
    <property type="match status" value="1"/>
</dbReference>
<organism evidence="2 3">
    <name type="scientific">Terrihabitans rhizophilus</name>
    <dbReference type="NCBI Taxonomy" id="3092662"/>
    <lineage>
        <taxon>Bacteria</taxon>
        <taxon>Pseudomonadati</taxon>
        <taxon>Pseudomonadota</taxon>
        <taxon>Alphaproteobacteria</taxon>
        <taxon>Hyphomicrobiales</taxon>
        <taxon>Terrihabitans</taxon>
    </lineage>
</organism>
<keyword evidence="1" id="KW-0732">Signal</keyword>
<dbReference type="InterPro" id="IPR006597">
    <property type="entry name" value="Sel1-like"/>
</dbReference>
<dbReference type="Proteomes" id="UP001274321">
    <property type="component" value="Unassembled WGS sequence"/>
</dbReference>
<protein>
    <submittedName>
        <fullName evidence="2">Tetratricopeptide repeat protein</fullName>
    </submittedName>
</protein>
<comment type="caution">
    <text evidence="2">The sequence shown here is derived from an EMBL/GenBank/DDBJ whole genome shotgun (WGS) entry which is preliminary data.</text>
</comment>
<gene>
    <name evidence="2" type="ORF">SCD90_07640</name>
</gene>
<dbReference type="InterPro" id="IPR011990">
    <property type="entry name" value="TPR-like_helical_dom_sf"/>
</dbReference>
<feature type="chain" id="PRO_5046158270" evidence="1">
    <location>
        <begin position="32"/>
        <end position="175"/>
    </location>
</feature>
<evidence type="ECO:0000256" key="1">
    <source>
        <dbReference type="SAM" id="SignalP"/>
    </source>
</evidence>
<sequence length="175" mass="18870">MSLPAPARARLCRLLLLAVLAACSTLGAARAADPAARVFIPYEARELAVTVAETVVLAKAGDARAQGLLGYFHEYGRGVPQDFVLAAHWYTCAAEASEPTAQYLLGLLFDKGRGVPPDVIMSYKWLNLAAAGAGRDERDAYSRIRNSVSTKMNGAQIAIAQDLARNWVPKRLPCR</sequence>
<name>A0ABU4RP10_9HYPH</name>
<dbReference type="RefSeq" id="WP_319844052.1">
    <property type="nucleotide sequence ID" value="NZ_JAXAFJ010000003.1"/>
</dbReference>
<dbReference type="Pfam" id="PF08238">
    <property type="entry name" value="Sel1"/>
    <property type="match status" value="2"/>
</dbReference>
<dbReference type="EMBL" id="JAXAFJ010000003">
    <property type="protein sequence ID" value="MDX6805933.1"/>
    <property type="molecule type" value="Genomic_DNA"/>
</dbReference>
<dbReference type="SUPFAM" id="SSF81901">
    <property type="entry name" value="HCP-like"/>
    <property type="match status" value="1"/>
</dbReference>
<keyword evidence="3" id="KW-1185">Reference proteome</keyword>
<reference evidence="2 3" key="1">
    <citation type="submission" date="2023-11" db="EMBL/GenBank/DDBJ databases">
        <authorList>
            <person name="Bao R."/>
        </authorList>
    </citation>
    <scope>NUCLEOTIDE SEQUENCE [LARGE SCALE GENOMIC DNA]</scope>
    <source>
        <strain evidence="2 3">PJ23</strain>
    </source>
</reference>